<dbReference type="InterPro" id="IPR036291">
    <property type="entry name" value="NAD(P)-bd_dom_sf"/>
</dbReference>
<keyword evidence="3" id="KW-1185">Reference proteome</keyword>
<evidence type="ECO:0000313" key="2">
    <source>
        <dbReference type="EMBL" id="GIJ66579.1"/>
    </source>
</evidence>
<proteinExistence type="predicted"/>
<reference evidence="2" key="1">
    <citation type="submission" date="2021-01" db="EMBL/GenBank/DDBJ databases">
        <title>Whole genome shotgun sequence of Virgisporangium ochraceum NBRC 16418.</title>
        <authorList>
            <person name="Komaki H."/>
            <person name="Tamura T."/>
        </authorList>
    </citation>
    <scope>NUCLEOTIDE SEQUENCE</scope>
    <source>
        <strain evidence="2">NBRC 16418</strain>
    </source>
</reference>
<comment type="caution">
    <text evidence="2">The sequence shown here is derived from an EMBL/GenBank/DDBJ whole genome shotgun (WGS) entry which is preliminary data.</text>
</comment>
<protein>
    <submittedName>
        <fullName evidence="2">NAD-dependent epimerase</fullName>
    </submittedName>
</protein>
<dbReference type="InterPro" id="IPR001509">
    <property type="entry name" value="Epimerase_deHydtase"/>
</dbReference>
<dbReference type="InterPro" id="IPR050177">
    <property type="entry name" value="Lipid_A_modif_metabolic_enz"/>
</dbReference>
<dbReference type="Proteomes" id="UP000635606">
    <property type="component" value="Unassembled WGS sequence"/>
</dbReference>
<feature type="domain" description="NAD-dependent epimerase/dehydratase" evidence="1">
    <location>
        <begin position="1"/>
        <end position="229"/>
    </location>
</feature>
<dbReference type="SUPFAM" id="SSF51735">
    <property type="entry name" value="NAD(P)-binding Rossmann-fold domains"/>
    <property type="match status" value="1"/>
</dbReference>
<accession>A0A8J4E9M2</accession>
<dbReference type="PANTHER" id="PTHR43245:SF52">
    <property type="entry name" value="NAD-DEPENDENT EPIMERASE_DEHYDRATASE"/>
    <property type="match status" value="1"/>
</dbReference>
<evidence type="ECO:0000313" key="3">
    <source>
        <dbReference type="Proteomes" id="UP000635606"/>
    </source>
</evidence>
<dbReference type="EMBL" id="BOPH01000018">
    <property type="protein sequence ID" value="GIJ66579.1"/>
    <property type="molecule type" value="Genomic_DNA"/>
</dbReference>
<sequence>MGTALLRRLADEPGVDRVVGVSRRMPPDQPPYEAAEWVTCDIGDDGAVQELTTAFTGADAVVHLAWQIQPSQQPKVLHRTNVVGSHHVAEAVLRAGVPALVVASSVGVYSPGPKDRTVDESHPRRGIAGSLYSQQKAAVEDLLDEVEFTHPSLRVVRMRPGLIFQYEAGGQIARYFLGPLAPVGLLRRRRVPVLPLPRSMRFQCVLAGDLADAFTRAIRSEARGAFNVATDPVLDPPTMAGLLGGRAVPVPTALLTWAAGATWVTRLQPTDPGWIWMATQVPLMDTTRARTELDWQPRFDSLTAMNDLLEGMAAGAGTSSPALRPRALVRDRLGRGHLPGHGTHY</sequence>
<gene>
    <name evidence="2" type="ORF">Voc01_014960</name>
</gene>
<dbReference type="AlphaFoldDB" id="A0A8J4E9M2"/>
<evidence type="ECO:0000259" key="1">
    <source>
        <dbReference type="Pfam" id="PF01370"/>
    </source>
</evidence>
<organism evidence="2 3">
    <name type="scientific">Virgisporangium ochraceum</name>
    <dbReference type="NCBI Taxonomy" id="65505"/>
    <lineage>
        <taxon>Bacteria</taxon>
        <taxon>Bacillati</taxon>
        <taxon>Actinomycetota</taxon>
        <taxon>Actinomycetes</taxon>
        <taxon>Micromonosporales</taxon>
        <taxon>Micromonosporaceae</taxon>
        <taxon>Virgisporangium</taxon>
    </lineage>
</organism>
<dbReference type="Gene3D" id="3.40.50.720">
    <property type="entry name" value="NAD(P)-binding Rossmann-like Domain"/>
    <property type="match status" value="1"/>
</dbReference>
<dbReference type="Pfam" id="PF01370">
    <property type="entry name" value="Epimerase"/>
    <property type="match status" value="1"/>
</dbReference>
<dbReference type="PANTHER" id="PTHR43245">
    <property type="entry name" value="BIFUNCTIONAL POLYMYXIN RESISTANCE PROTEIN ARNA"/>
    <property type="match status" value="1"/>
</dbReference>
<name>A0A8J4E9M2_9ACTN</name>